<keyword evidence="3" id="KW-1185">Reference proteome</keyword>
<reference evidence="2" key="3">
    <citation type="journal article" date="2017" name="Nat. Plants">
        <title>Comparative genomics of two jute species and insight into fibre biogenesis.</title>
        <authorList>
            <person name="Islam M.S."/>
            <person name="Saito J.A."/>
            <person name="Emdad E.M."/>
            <person name="Ahmed B."/>
            <person name="Islam M.M."/>
            <person name="Halim A."/>
            <person name="Hossen Q.M."/>
            <person name="Hossain M.Z."/>
            <person name="Ahmed R."/>
            <person name="Hossain M.S."/>
            <person name="Kabir S.M."/>
            <person name="Khan M.S."/>
            <person name="Khan M.M."/>
            <person name="Hasan R."/>
            <person name="Aktar N."/>
            <person name="Honi U."/>
            <person name="Islam R."/>
            <person name="Rashid M.M."/>
            <person name="Wan X."/>
            <person name="Hou S."/>
            <person name="Haque T."/>
            <person name="Azam M.S."/>
            <person name="Moosa M.M."/>
            <person name="Elias S.M."/>
            <person name="Hasan A.M."/>
            <person name="Mahmood N."/>
            <person name="Shafiuddin M."/>
            <person name="Shahid S."/>
            <person name="Shommu N.S."/>
            <person name="Jahan S."/>
            <person name="Roy S."/>
            <person name="Chowdhury A."/>
            <person name="Akhand A.I."/>
            <person name="Nisho G.M."/>
            <person name="Uddin K.S."/>
            <person name="Rabeya T."/>
            <person name="Hoque S.M."/>
            <person name="Snigdha A.R."/>
            <person name="Mortoza S."/>
            <person name="Matin S.A."/>
            <person name="Islam M.K."/>
            <person name="Lashkar M.Z."/>
            <person name="Zaman M."/>
            <person name="Yuryev A."/>
            <person name="Uddin M.K."/>
            <person name="Rahman M.S."/>
            <person name="Haque M.S."/>
            <person name="Alam M.M."/>
            <person name="Khan H."/>
            <person name="Alam M."/>
        </authorList>
    </citation>
    <scope>NUCLEOTIDE SEQUENCE</scope>
    <source>
        <tissue evidence="2">Whole seedlings</tissue>
    </source>
</reference>
<reference evidence="2" key="2">
    <citation type="submission" date="2013-09" db="EMBL/GenBank/DDBJ databases">
        <authorList>
            <person name="Alam M."/>
            <person name="Haque M.S."/>
            <person name="Islam M.S."/>
            <person name="Emdad E.M."/>
            <person name="Islam M.M."/>
            <person name="Ahmed B."/>
            <person name="Halim A."/>
            <person name="Hossen Q.M.M."/>
            <person name="Hossain M.Z."/>
            <person name="Ahmed R."/>
            <person name="Khan M.M."/>
            <person name="Islam R."/>
            <person name="Rashid M.M."/>
            <person name="Khan S.A."/>
            <person name="Rahman M.S."/>
            <person name="Alam M."/>
            <person name="Yahiya A.S."/>
            <person name="Khan M.S."/>
            <person name="Azam M.S."/>
            <person name="Haque T."/>
            <person name="Lashkar M.Z.H."/>
            <person name="Akhand A.I."/>
            <person name="Morshed G."/>
            <person name="Roy S."/>
            <person name="Uddin K.S."/>
            <person name="Rabeya T."/>
            <person name="Hossain A.S."/>
            <person name="Chowdhury A."/>
            <person name="Snigdha A.R."/>
            <person name="Mortoza M.S."/>
            <person name="Matin S.A."/>
            <person name="Hoque S.M.E."/>
            <person name="Islam M.K."/>
            <person name="Roy D.K."/>
            <person name="Haider R."/>
            <person name="Moosa M.M."/>
            <person name="Elias S.M."/>
            <person name="Hasan A.M."/>
            <person name="Jahan S."/>
            <person name="Shafiuddin M."/>
            <person name="Mahmood N."/>
            <person name="Shommy N.S."/>
        </authorList>
    </citation>
    <scope>NUCLEOTIDE SEQUENCE</scope>
    <source>
        <tissue evidence="2">Whole seedlings</tissue>
    </source>
</reference>
<proteinExistence type="predicted"/>
<dbReference type="AlphaFoldDB" id="A0A1R3L2B8"/>
<protein>
    <submittedName>
        <fullName evidence="2">Uncharacterized protein</fullName>
    </submittedName>
</protein>
<organism evidence="2 3">
    <name type="scientific">Corchorus olitorius</name>
    <dbReference type="NCBI Taxonomy" id="93759"/>
    <lineage>
        <taxon>Eukaryota</taxon>
        <taxon>Viridiplantae</taxon>
        <taxon>Streptophyta</taxon>
        <taxon>Embryophyta</taxon>
        <taxon>Tracheophyta</taxon>
        <taxon>Spermatophyta</taxon>
        <taxon>Magnoliopsida</taxon>
        <taxon>eudicotyledons</taxon>
        <taxon>Gunneridae</taxon>
        <taxon>Pentapetalae</taxon>
        <taxon>rosids</taxon>
        <taxon>malvids</taxon>
        <taxon>Malvales</taxon>
        <taxon>Malvaceae</taxon>
        <taxon>Grewioideae</taxon>
        <taxon>Apeibeae</taxon>
        <taxon>Corchorus</taxon>
    </lineage>
</organism>
<evidence type="ECO:0000313" key="1">
    <source>
        <dbReference type="EMBL" id="OMP12511.1"/>
    </source>
</evidence>
<reference evidence="3" key="1">
    <citation type="submission" date="2013-09" db="EMBL/GenBank/DDBJ databases">
        <title>Corchorus olitorius genome sequencing.</title>
        <authorList>
            <person name="Alam M."/>
            <person name="Haque M.S."/>
            <person name="Islam M.S."/>
            <person name="Emdad E.M."/>
            <person name="Islam M.M."/>
            <person name="Ahmed B."/>
            <person name="Halim A."/>
            <person name="Hossen Q.M.M."/>
            <person name="Hossain M.Z."/>
            <person name="Ahmed R."/>
            <person name="Khan M.M."/>
            <person name="Islam R."/>
            <person name="Rashid M.M."/>
            <person name="Khan S.A."/>
            <person name="Rahman M.S."/>
            <person name="Alam M."/>
            <person name="Yahiya A.S."/>
            <person name="Khan M.S."/>
            <person name="Azam M.S."/>
            <person name="Haque T."/>
            <person name="Lashkar M.Z.H."/>
            <person name="Akhand A.I."/>
            <person name="Morshed G."/>
            <person name="Roy S."/>
            <person name="Uddin K.S."/>
            <person name="Rabeya T."/>
            <person name="Hossain A.S."/>
            <person name="Chowdhury A."/>
            <person name="Snigdha A.R."/>
            <person name="Mortoza M.S."/>
            <person name="Matin S.A."/>
            <person name="Hoque S.M.E."/>
            <person name="Islam M.K."/>
            <person name="Roy D.K."/>
            <person name="Haider R."/>
            <person name="Moosa M.M."/>
            <person name="Elias S.M."/>
            <person name="Hasan A.M."/>
            <person name="Jahan S."/>
            <person name="Shafiuddin M."/>
            <person name="Mahmood N."/>
            <person name="Shommy N.S."/>
        </authorList>
    </citation>
    <scope>NUCLEOTIDE SEQUENCE [LARGE SCALE GENOMIC DNA]</scope>
    <source>
        <strain evidence="3">cv. O-4</strain>
    </source>
</reference>
<evidence type="ECO:0000313" key="3">
    <source>
        <dbReference type="Proteomes" id="UP000187203"/>
    </source>
</evidence>
<dbReference type="Proteomes" id="UP000187203">
    <property type="component" value="Unassembled WGS sequence"/>
</dbReference>
<evidence type="ECO:0000313" key="2">
    <source>
        <dbReference type="EMBL" id="OMP13485.1"/>
    </source>
</evidence>
<sequence>MTAPKPTYTPMSSSIQLRLKDGSQPADATLYRELVDSLFPSS</sequence>
<accession>A0A1R3L2B8</accession>
<gene>
    <name evidence="2" type="ORF">COLO4_01580</name>
    <name evidence="1" type="ORF">COLO4_03095</name>
</gene>
<comment type="caution">
    <text evidence="2">The sequence shown here is derived from an EMBL/GenBank/DDBJ whole genome shotgun (WGS) entry which is preliminary data.</text>
</comment>
<dbReference type="EMBL" id="AWUE01004130">
    <property type="protein sequence ID" value="OMP13485.1"/>
    <property type="molecule type" value="Genomic_DNA"/>
</dbReference>
<dbReference type="EMBL" id="AWUE01009106">
    <property type="protein sequence ID" value="OMP12511.1"/>
    <property type="molecule type" value="Genomic_DNA"/>
</dbReference>
<name>A0A1R3L2B8_9ROSI</name>